<feature type="region of interest" description="Disordered" evidence="1">
    <location>
        <begin position="16"/>
        <end position="91"/>
    </location>
</feature>
<reference evidence="2 3" key="1">
    <citation type="journal article" date="2015" name="Microbiome">
        <title>Genomic resolution of linkages in carbon, nitrogen, and sulfur cycling among widespread estuary sediment bacteria.</title>
        <authorList>
            <person name="Baker B.J."/>
            <person name="Lazar C.S."/>
            <person name="Teske A.P."/>
            <person name="Dick G.J."/>
        </authorList>
    </citation>
    <scope>NUCLEOTIDE SEQUENCE [LARGE SCALE GENOMIC DNA]</scope>
    <source>
        <strain evidence="2">DG_56</strain>
    </source>
</reference>
<sequence>MSLDQMFSMLRNWGEGHSAFGQTAQVQRAAARRKSRAEGRKADSKRRSSRATAVVLDTKIEPGIARKPWDQPVVPNGQSSREDTTSADRRP</sequence>
<organism evidence="2 3">
    <name type="scientific">candidate division KD3-62 bacterium DG_56</name>
    <dbReference type="NCBI Taxonomy" id="1704032"/>
    <lineage>
        <taxon>Bacteria</taxon>
        <taxon>candidate division KD3-62</taxon>
    </lineage>
</organism>
<protein>
    <submittedName>
        <fullName evidence="2">Uncharacterized protein</fullName>
    </submittedName>
</protein>
<feature type="compositionally biased region" description="Basic and acidic residues" evidence="1">
    <location>
        <begin position="36"/>
        <end position="46"/>
    </location>
</feature>
<accession>A0A0S7XMS1</accession>
<name>A0A0S7XMS1_9BACT</name>
<evidence type="ECO:0000256" key="1">
    <source>
        <dbReference type="SAM" id="MobiDB-lite"/>
    </source>
</evidence>
<gene>
    <name evidence="2" type="ORF">AMK68_03410</name>
</gene>
<dbReference type="EMBL" id="LIZY01000070">
    <property type="protein sequence ID" value="KPJ63652.1"/>
    <property type="molecule type" value="Genomic_DNA"/>
</dbReference>
<feature type="compositionally biased region" description="Basic and acidic residues" evidence="1">
    <location>
        <begin position="80"/>
        <end position="91"/>
    </location>
</feature>
<dbReference type="AlphaFoldDB" id="A0A0S7XMS1"/>
<proteinExistence type="predicted"/>
<dbReference type="Proteomes" id="UP000052020">
    <property type="component" value="Unassembled WGS sequence"/>
</dbReference>
<comment type="caution">
    <text evidence="2">The sequence shown here is derived from an EMBL/GenBank/DDBJ whole genome shotgun (WGS) entry which is preliminary data.</text>
</comment>
<evidence type="ECO:0000313" key="2">
    <source>
        <dbReference type="EMBL" id="KPJ63652.1"/>
    </source>
</evidence>
<evidence type="ECO:0000313" key="3">
    <source>
        <dbReference type="Proteomes" id="UP000052020"/>
    </source>
</evidence>